<name>A0A1C0AVR2_9BACT</name>
<reference evidence="1 3" key="1">
    <citation type="submission" date="2015-05" db="EMBL/GenBank/DDBJ databases">
        <authorList>
            <person name="Rovetto F."/>
            <person name="Cocolin L."/>
            <person name="Illeghems K."/>
            <person name="Van Nieuwerburgh F."/>
            <person name="Houf K."/>
        </authorList>
    </citation>
    <scope>NUCLEOTIDE SEQUENCE [LARGE SCALE GENOMIC DNA]</scope>
    <source>
        <strain evidence="1 3">117434</strain>
    </source>
</reference>
<reference evidence="2 4" key="3">
    <citation type="submission" date="2019-09" db="EMBL/GenBank/DDBJ databases">
        <title>Taxonomic note: a critical rebuttal of the proposed division of the genus Arcobacter into six genera, emended descriptions of Arcobacter anaerophilus and the genus Arcobacter, and an assessment of genus-level boundaries for Epsilonproteobacteria using in silico genomic comparator tools.</title>
        <authorList>
            <person name="On S.L.W."/>
            <person name="Miller W.G."/>
            <person name="Biggs P."/>
            <person name="Cornelius A."/>
            <person name="Vandamme P."/>
        </authorList>
    </citation>
    <scope>NUCLEOTIDE SEQUENCE [LARGE SCALE GENOMIC DNA]</scope>
    <source>
        <strain evidence="2 4">CCUG 56899</strain>
    </source>
</reference>
<dbReference type="EMBL" id="LDIR01000004">
    <property type="protein sequence ID" value="OCL90361.1"/>
    <property type="molecule type" value="Genomic_DNA"/>
</dbReference>
<dbReference type="Proteomes" id="UP000093159">
    <property type="component" value="Unassembled WGS sequence"/>
</dbReference>
<evidence type="ECO:0000313" key="1">
    <source>
        <dbReference type="EMBL" id="OCL90361.1"/>
    </source>
</evidence>
<dbReference type="RefSeq" id="WP_225351802.1">
    <property type="nucleotide sequence ID" value="NZ_CP036246.2"/>
</dbReference>
<dbReference type="Gene3D" id="3.80.10.10">
    <property type="entry name" value="Ribonuclease Inhibitor"/>
    <property type="match status" value="1"/>
</dbReference>
<evidence type="ECO:0000313" key="3">
    <source>
        <dbReference type="Proteomes" id="UP000093159"/>
    </source>
</evidence>
<dbReference type="InterPro" id="IPR032675">
    <property type="entry name" value="LRR_dom_sf"/>
</dbReference>
<accession>A0A1C0AVR2</accession>
<keyword evidence="3" id="KW-1185">Reference proteome</keyword>
<evidence type="ECO:0000313" key="4">
    <source>
        <dbReference type="Proteomes" id="UP000322644"/>
    </source>
</evidence>
<organism evidence="2 4">
    <name type="scientific">Arcobacter porcinus</name>
    <dbReference type="NCBI Taxonomy" id="1935204"/>
    <lineage>
        <taxon>Bacteria</taxon>
        <taxon>Pseudomonadati</taxon>
        <taxon>Campylobacterota</taxon>
        <taxon>Epsilonproteobacteria</taxon>
        <taxon>Campylobacterales</taxon>
        <taxon>Arcobacteraceae</taxon>
        <taxon>Arcobacter</taxon>
    </lineage>
</organism>
<dbReference type="KEGG" id="apoc:APORC_1339"/>
<evidence type="ECO:0000313" key="2">
    <source>
        <dbReference type="EMBL" id="QEP40929.1"/>
    </source>
</evidence>
<dbReference type="Proteomes" id="UP000322644">
    <property type="component" value="Chromosome"/>
</dbReference>
<protein>
    <submittedName>
        <fullName evidence="1">Internalin-J</fullName>
    </submittedName>
</protein>
<dbReference type="AlphaFoldDB" id="A0A1C0AVR2"/>
<reference evidence="2 4" key="2">
    <citation type="submission" date="2019-09" db="EMBL/GenBank/DDBJ databases">
        <title>Complete genome sequencing of four Arcobacter species reveals a diverse suite of mobile elements.</title>
        <authorList>
            <person name="Miller W.G."/>
            <person name="Yee E."/>
            <person name="Bono J.L."/>
        </authorList>
    </citation>
    <scope>NUCLEOTIDE SEQUENCE [LARGE SCALE GENOMIC DNA]</scope>
    <source>
        <strain evidence="2 4">CCUG 56899</strain>
    </source>
</reference>
<proteinExistence type="predicted"/>
<gene>
    <name evidence="1" type="primary">inlJ</name>
    <name evidence="1" type="ORF">AAX28_01847</name>
    <name evidence="2" type="ORF">APORC_1339</name>
</gene>
<dbReference type="EMBL" id="CP036246">
    <property type="protein sequence ID" value="QEP40929.1"/>
    <property type="molecule type" value="Genomic_DNA"/>
</dbReference>
<sequence length="497" mass="56391">MLVNISEIENWLREYGINNYHISDDFYISVQGNVNLSEKLKGEKLPVKFDRIDGYFDISNNELPSLEGCPKIVMKDFNCSYNKLTSLFDCPVEVGDFDCSNNNLKNLSYGPKEVRGFYDCSHNELTSIKASPRTVRGHFKCNNNRLATLEGGPKSIDTYFDCSSNILENLMGGPITVKQDYICNTNRISELDGVADEIGGDLITDIRLNINPKSEEEQVFRYNGREAVSHIYRPLVALTNEEDIQAWLDKFDIKGTTILPDNSVDVQGDVKLSNRLPNLTKLPLNFNYVDGDFDISENELISLEGSPTRVGGSFFAHKNELVSLRGGPKEVKGSFVILHNNITSLQNSPTVVKDDYICSHNPLRTLEGINTVLGYVFTGVYIPRLKCQKYNYKGITTYKYPGDAVMKYLDEEYISLTDEEKAFESTKKNLEKVIKKMLNANTLTKEMVTDQLIKNLTKYQLDQLKTKVLWIKNPPNEDNSDIISEDDIMKLAFEKEL</sequence>